<gene>
    <name evidence="1" type="ORF">V6N11_022590</name>
</gene>
<accession>A0ABR2TKI3</accession>
<reference evidence="1 2" key="1">
    <citation type="journal article" date="2024" name="G3 (Bethesda)">
        <title>Genome assembly of Hibiscus sabdariffa L. provides insights into metabolisms of medicinal natural products.</title>
        <authorList>
            <person name="Kim T."/>
        </authorList>
    </citation>
    <scope>NUCLEOTIDE SEQUENCE [LARGE SCALE GENOMIC DNA]</scope>
    <source>
        <strain evidence="1">TK-2024</strain>
        <tissue evidence="1">Old leaves</tissue>
    </source>
</reference>
<dbReference type="PANTHER" id="PTHR36067:SF1">
    <property type="entry name" value="EXPRESSED PROTEIN"/>
    <property type="match status" value="1"/>
</dbReference>
<evidence type="ECO:0000313" key="2">
    <source>
        <dbReference type="Proteomes" id="UP001396334"/>
    </source>
</evidence>
<comment type="caution">
    <text evidence="1">The sequence shown here is derived from an EMBL/GenBank/DDBJ whole genome shotgun (WGS) entry which is preliminary data.</text>
</comment>
<dbReference type="EMBL" id="JBBPBN010000005">
    <property type="protein sequence ID" value="KAK9037688.1"/>
    <property type="molecule type" value="Genomic_DNA"/>
</dbReference>
<name>A0ABR2TKI3_9ROSI</name>
<sequence>MADIAMLVAEEYERRSSVPRNRAGSDSGKQFHIDLVSWLTNINVGEKKLKTKLLCFQPKTQIAAEAFNGAFSA</sequence>
<dbReference type="Proteomes" id="UP001396334">
    <property type="component" value="Unassembled WGS sequence"/>
</dbReference>
<keyword evidence="2" id="KW-1185">Reference proteome</keyword>
<dbReference type="PANTHER" id="PTHR36067">
    <property type="entry name" value="EXPRESSED PROTEIN"/>
    <property type="match status" value="1"/>
</dbReference>
<protein>
    <submittedName>
        <fullName evidence="1">Uncharacterized protein</fullName>
    </submittedName>
</protein>
<evidence type="ECO:0000313" key="1">
    <source>
        <dbReference type="EMBL" id="KAK9037688.1"/>
    </source>
</evidence>
<proteinExistence type="predicted"/>
<organism evidence="1 2">
    <name type="scientific">Hibiscus sabdariffa</name>
    <name type="common">roselle</name>
    <dbReference type="NCBI Taxonomy" id="183260"/>
    <lineage>
        <taxon>Eukaryota</taxon>
        <taxon>Viridiplantae</taxon>
        <taxon>Streptophyta</taxon>
        <taxon>Embryophyta</taxon>
        <taxon>Tracheophyta</taxon>
        <taxon>Spermatophyta</taxon>
        <taxon>Magnoliopsida</taxon>
        <taxon>eudicotyledons</taxon>
        <taxon>Gunneridae</taxon>
        <taxon>Pentapetalae</taxon>
        <taxon>rosids</taxon>
        <taxon>malvids</taxon>
        <taxon>Malvales</taxon>
        <taxon>Malvaceae</taxon>
        <taxon>Malvoideae</taxon>
        <taxon>Hibiscus</taxon>
    </lineage>
</organism>